<evidence type="ECO:0000313" key="3">
    <source>
        <dbReference type="Proteomes" id="UP000886523"/>
    </source>
</evidence>
<dbReference type="AlphaFoldDB" id="A0A9P6DWR8"/>
<accession>A0A9P6DWR8</accession>
<sequence length="150" mass="16035">MDIARRHVPPLAVASAAIAVFSLTPSVSQAPLVLLLSTVLLQSSINPSAWLQTLTSYTLTLSLASTLARLAPSLTALSTPFISILILVCGSLISTFSTLLPIIFYAAIAPSLSPIPHAFLFPDYVDDVARRHGPFKSFWTISSLVTRTGR</sequence>
<organism evidence="2 3">
    <name type="scientific">Hydnum rufescens UP504</name>
    <dbReference type="NCBI Taxonomy" id="1448309"/>
    <lineage>
        <taxon>Eukaryota</taxon>
        <taxon>Fungi</taxon>
        <taxon>Dikarya</taxon>
        <taxon>Basidiomycota</taxon>
        <taxon>Agaricomycotina</taxon>
        <taxon>Agaricomycetes</taxon>
        <taxon>Cantharellales</taxon>
        <taxon>Hydnaceae</taxon>
        <taxon>Hydnum</taxon>
    </lineage>
</organism>
<dbReference type="EMBL" id="MU128978">
    <property type="protein sequence ID" value="KAF9513040.1"/>
    <property type="molecule type" value="Genomic_DNA"/>
</dbReference>
<name>A0A9P6DWR8_9AGAM</name>
<protein>
    <submittedName>
        <fullName evidence="2">Uncharacterized protein</fullName>
    </submittedName>
</protein>
<reference evidence="2" key="1">
    <citation type="journal article" date="2020" name="Nat. Commun.">
        <title>Large-scale genome sequencing of mycorrhizal fungi provides insights into the early evolution of symbiotic traits.</title>
        <authorList>
            <person name="Miyauchi S."/>
            <person name="Kiss E."/>
            <person name="Kuo A."/>
            <person name="Drula E."/>
            <person name="Kohler A."/>
            <person name="Sanchez-Garcia M."/>
            <person name="Morin E."/>
            <person name="Andreopoulos B."/>
            <person name="Barry K.W."/>
            <person name="Bonito G."/>
            <person name="Buee M."/>
            <person name="Carver A."/>
            <person name="Chen C."/>
            <person name="Cichocki N."/>
            <person name="Clum A."/>
            <person name="Culley D."/>
            <person name="Crous P.W."/>
            <person name="Fauchery L."/>
            <person name="Girlanda M."/>
            <person name="Hayes R.D."/>
            <person name="Keri Z."/>
            <person name="LaButti K."/>
            <person name="Lipzen A."/>
            <person name="Lombard V."/>
            <person name="Magnuson J."/>
            <person name="Maillard F."/>
            <person name="Murat C."/>
            <person name="Nolan M."/>
            <person name="Ohm R.A."/>
            <person name="Pangilinan J."/>
            <person name="Pereira M.F."/>
            <person name="Perotto S."/>
            <person name="Peter M."/>
            <person name="Pfister S."/>
            <person name="Riley R."/>
            <person name="Sitrit Y."/>
            <person name="Stielow J.B."/>
            <person name="Szollosi G."/>
            <person name="Zifcakova L."/>
            <person name="Stursova M."/>
            <person name="Spatafora J.W."/>
            <person name="Tedersoo L."/>
            <person name="Vaario L.M."/>
            <person name="Yamada A."/>
            <person name="Yan M."/>
            <person name="Wang P."/>
            <person name="Xu J."/>
            <person name="Bruns T."/>
            <person name="Baldrian P."/>
            <person name="Vilgalys R."/>
            <person name="Dunand C."/>
            <person name="Henrissat B."/>
            <person name="Grigoriev I.V."/>
            <person name="Hibbett D."/>
            <person name="Nagy L.G."/>
            <person name="Martin F.M."/>
        </authorList>
    </citation>
    <scope>NUCLEOTIDE SEQUENCE</scope>
    <source>
        <strain evidence="2">UP504</strain>
    </source>
</reference>
<proteinExistence type="predicted"/>
<keyword evidence="1" id="KW-1133">Transmembrane helix</keyword>
<comment type="caution">
    <text evidence="2">The sequence shown here is derived from an EMBL/GenBank/DDBJ whole genome shotgun (WGS) entry which is preliminary data.</text>
</comment>
<keyword evidence="1" id="KW-0472">Membrane</keyword>
<keyword evidence="3" id="KW-1185">Reference proteome</keyword>
<evidence type="ECO:0000313" key="2">
    <source>
        <dbReference type="EMBL" id="KAF9513040.1"/>
    </source>
</evidence>
<keyword evidence="1" id="KW-0812">Transmembrane</keyword>
<feature type="transmembrane region" description="Helical" evidence="1">
    <location>
        <begin position="53"/>
        <end position="72"/>
    </location>
</feature>
<gene>
    <name evidence="2" type="ORF">BS47DRAFT_1013115</name>
</gene>
<dbReference type="Proteomes" id="UP000886523">
    <property type="component" value="Unassembled WGS sequence"/>
</dbReference>
<evidence type="ECO:0000256" key="1">
    <source>
        <dbReference type="SAM" id="Phobius"/>
    </source>
</evidence>
<feature type="transmembrane region" description="Helical" evidence="1">
    <location>
        <begin position="84"/>
        <end position="108"/>
    </location>
</feature>